<reference evidence="1" key="1">
    <citation type="journal article" date="2021" name="J Fungi (Basel)">
        <title>Genomic and Metabolomic Analyses of the Marine Fungus Emericellopsis cladophorae: Insights into Saltwater Adaptability Mechanisms and Its Biosynthetic Potential.</title>
        <authorList>
            <person name="Goncalves M.F.M."/>
            <person name="Hilario S."/>
            <person name="Van de Peer Y."/>
            <person name="Esteves A.C."/>
            <person name="Alves A."/>
        </authorList>
    </citation>
    <scope>NUCLEOTIDE SEQUENCE</scope>
    <source>
        <strain evidence="1">MUM 19.33</strain>
    </source>
</reference>
<name>A0A9P9Y788_9HYPO</name>
<gene>
    <name evidence="1" type="ORF">J7T54_007902</name>
</gene>
<protein>
    <submittedName>
        <fullName evidence="1">Uncharacterized protein</fullName>
    </submittedName>
</protein>
<dbReference type="EMBL" id="JAGIXG020000003">
    <property type="protein sequence ID" value="KAI6784809.1"/>
    <property type="molecule type" value="Genomic_DNA"/>
</dbReference>
<dbReference type="OrthoDB" id="3946018at2759"/>
<comment type="caution">
    <text evidence="1">The sequence shown here is derived from an EMBL/GenBank/DDBJ whole genome shotgun (WGS) entry which is preliminary data.</text>
</comment>
<evidence type="ECO:0000313" key="1">
    <source>
        <dbReference type="EMBL" id="KAI6784809.1"/>
    </source>
</evidence>
<accession>A0A9P9Y788</accession>
<keyword evidence="2" id="KW-1185">Reference proteome</keyword>
<dbReference type="Proteomes" id="UP001055219">
    <property type="component" value="Unassembled WGS sequence"/>
</dbReference>
<sequence length="151" mass="16664">MAWAVEDLEYDGLCTHSPLIDGIAGEEDGLSPEQLALKQVEMEARRDASEAASQQKYSAKTLSTKWMRDRNALETHNARDIHLSKLPGYIKPAKILKHPAQKARDDAMKASKKYHCATCNASFPTPSGLATYNNGRNHKLALVRASSLDDV</sequence>
<proteinExistence type="predicted"/>
<reference evidence="1" key="2">
    <citation type="submission" date="2022-07" db="EMBL/GenBank/DDBJ databases">
        <authorList>
            <person name="Goncalves M.F.M."/>
            <person name="Hilario S."/>
            <person name="Van De Peer Y."/>
            <person name="Esteves A.C."/>
            <person name="Alves A."/>
        </authorList>
    </citation>
    <scope>NUCLEOTIDE SEQUENCE</scope>
    <source>
        <strain evidence="1">MUM 19.33</strain>
    </source>
</reference>
<dbReference type="AlphaFoldDB" id="A0A9P9Y788"/>
<dbReference type="RefSeq" id="XP_051365665.1">
    <property type="nucleotide sequence ID" value="XM_051502477.1"/>
</dbReference>
<dbReference type="GeneID" id="75834375"/>
<evidence type="ECO:0000313" key="2">
    <source>
        <dbReference type="Proteomes" id="UP001055219"/>
    </source>
</evidence>
<organism evidence="1 2">
    <name type="scientific">Emericellopsis cladophorae</name>
    <dbReference type="NCBI Taxonomy" id="2686198"/>
    <lineage>
        <taxon>Eukaryota</taxon>
        <taxon>Fungi</taxon>
        <taxon>Dikarya</taxon>
        <taxon>Ascomycota</taxon>
        <taxon>Pezizomycotina</taxon>
        <taxon>Sordariomycetes</taxon>
        <taxon>Hypocreomycetidae</taxon>
        <taxon>Hypocreales</taxon>
        <taxon>Bionectriaceae</taxon>
        <taxon>Emericellopsis</taxon>
    </lineage>
</organism>